<evidence type="ECO:0000256" key="3">
    <source>
        <dbReference type="ARBA" id="ARBA00023274"/>
    </source>
</evidence>
<dbReference type="FunFam" id="3.90.1180.10:FF:000002">
    <property type="entry name" value="60S ribosomal protein L16"/>
    <property type="match status" value="1"/>
</dbReference>
<dbReference type="CDD" id="cd00392">
    <property type="entry name" value="Ribosomal_L13"/>
    <property type="match status" value="1"/>
</dbReference>
<reference evidence="6" key="1">
    <citation type="submission" date="2018-10" db="EMBL/GenBank/DDBJ databases">
        <title>Transcriptome assembly of Aceria tosichella (Wheat curl mite) Type 2.</title>
        <authorList>
            <person name="Scully E.D."/>
            <person name="Geib S.M."/>
            <person name="Palmer N.A."/>
            <person name="Gupta A.K."/>
            <person name="Sarath G."/>
            <person name="Tatineni S."/>
        </authorList>
    </citation>
    <scope>NUCLEOTIDE SEQUENCE</scope>
    <source>
        <strain evidence="6">LincolnNE</strain>
    </source>
</reference>
<dbReference type="SUPFAM" id="SSF52161">
    <property type="entry name" value="Ribosomal protein L13"/>
    <property type="match status" value="1"/>
</dbReference>
<dbReference type="NCBIfam" id="TIGR01077">
    <property type="entry name" value="L13_A_E"/>
    <property type="match status" value="1"/>
</dbReference>
<dbReference type="Gene3D" id="3.90.1180.10">
    <property type="entry name" value="Ribosomal protein L13"/>
    <property type="match status" value="1"/>
</dbReference>
<dbReference type="EMBL" id="GGYP01000136">
    <property type="protein sequence ID" value="MDE44907.1"/>
    <property type="molecule type" value="Transcribed_RNA"/>
</dbReference>
<comment type="similarity">
    <text evidence="1">Belongs to the universal ribosomal protein uL13 family.</text>
</comment>
<dbReference type="PANTHER" id="PTHR11545">
    <property type="entry name" value="RIBOSOMAL PROTEIN L13"/>
    <property type="match status" value="1"/>
</dbReference>
<dbReference type="InterPro" id="IPR005822">
    <property type="entry name" value="Ribosomal_uL13"/>
</dbReference>
<dbReference type="InterPro" id="IPR036899">
    <property type="entry name" value="Ribosomal_uL13_sf"/>
</dbReference>
<dbReference type="Pfam" id="PF00572">
    <property type="entry name" value="Ribosomal_L13"/>
    <property type="match status" value="1"/>
</dbReference>
<dbReference type="GO" id="GO:0003729">
    <property type="term" value="F:mRNA binding"/>
    <property type="evidence" value="ECO:0007669"/>
    <property type="project" value="TreeGrafter"/>
</dbReference>
<proteinExistence type="inferred from homology"/>
<keyword evidence="2 6" id="KW-0689">Ribosomal protein</keyword>
<accession>A0A6G1S409</accession>
<protein>
    <recommendedName>
        <fullName evidence="4">Large ribosomal subunit protein uL13</fullName>
    </recommendedName>
    <alternativeName>
        <fullName evidence="5">60S ribosomal protein L13a</fullName>
    </alternativeName>
</protein>
<dbReference type="PANTHER" id="PTHR11545:SF3">
    <property type="entry name" value="LARGE RIBOSOMAL SUBUNIT PROTEIN UL13"/>
    <property type="match status" value="1"/>
</dbReference>
<evidence type="ECO:0000256" key="5">
    <source>
        <dbReference type="ARBA" id="ARBA00035367"/>
    </source>
</evidence>
<organism evidence="6">
    <name type="scientific">Aceria tosichella</name>
    <name type="common">wheat curl mite</name>
    <dbReference type="NCBI Taxonomy" id="561515"/>
    <lineage>
        <taxon>Eukaryota</taxon>
        <taxon>Metazoa</taxon>
        <taxon>Ecdysozoa</taxon>
        <taxon>Arthropoda</taxon>
        <taxon>Chelicerata</taxon>
        <taxon>Arachnida</taxon>
        <taxon>Acari</taxon>
        <taxon>Acariformes</taxon>
        <taxon>Trombidiformes</taxon>
        <taxon>Prostigmata</taxon>
        <taxon>Eupodina</taxon>
        <taxon>Eriophyoidea</taxon>
        <taxon>Eriophyidae</taxon>
        <taxon>Eriophyinae</taxon>
        <taxon>Aceriini</taxon>
        <taxon>Aceria</taxon>
    </lineage>
</organism>
<dbReference type="Gene3D" id="6.10.250.3250">
    <property type="match status" value="1"/>
</dbReference>
<gene>
    <name evidence="6" type="primary">RPL13A</name>
    <name evidence="6" type="ORF">g.1132</name>
</gene>
<dbReference type="HAMAP" id="MF_01366">
    <property type="entry name" value="Ribosomal_uL13"/>
    <property type="match status" value="1"/>
</dbReference>
<dbReference type="GO" id="GO:0006412">
    <property type="term" value="P:translation"/>
    <property type="evidence" value="ECO:0007669"/>
    <property type="project" value="InterPro"/>
</dbReference>
<evidence type="ECO:0000256" key="1">
    <source>
        <dbReference type="ARBA" id="ARBA00006227"/>
    </source>
</evidence>
<evidence type="ECO:0000256" key="4">
    <source>
        <dbReference type="ARBA" id="ARBA00035201"/>
    </source>
</evidence>
<sequence>MSGGFSKRPLVIDGKGHLLGRLAALVAKTLLQGQKVVVVRCEGINISGSFYRNKLKYLAFLRKRCNVNPKRGPFHHRAPSKIFLRVVRGMVPHKLKRGDDALMRLRCHEGVPPPYDKVKRKIAPPALRILKLSPGRDYCTLGRLSTEVGWKYANVVETLELKRKARSAIRVNLKKKEAALKKKAKKDMEKQLLPLKKGLAKRGILV</sequence>
<evidence type="ECO:0000256" key="2">
    <source>
        <dbReference type="ARBA" id="ARBA00022980"/>
    </source>
</evidence>
<dbReference type="InterPro" id="IPR005755">
    <property type="entry name" value="Ribosomal_uL13_euk/arc"/>
</dbReference>
<dbReference type="GO" id="GO:0022625">
    <property type="term" value="C:cytosolic large ribosomal subunit"/>
    <property type="evidence" value="ECO:0007669"/>
    <property type="project" value="TreeGrafter"/>
</dbReference>
<dbReference type="AlphaFoldDB" id="A0A6G1S409"/>
<name>A0A6G1S409_9ACAR</name>
<dbReference type="GO" id="GO:0017148">
    <property type="term" value="P:negative regulation of translation"/>
    <property type="evidence" value="ECO:0007669"/>
    <property type="project" value="TreeGrafter"/>
</dbReference>
<keyword evidence="3" id="KW-0687">Ribonucleoprotein</keyword>
<evidence type="ECO:0000313" key="6">
    <source>
        <dbReference type="EMBL" id="MDE44907.1"/>
    </source>
</evidence>
<dbReference type="GO" id="GO:0003735">
    <property type="term" value="F:structural constituent of ribosome"/>
    <property type="evidence" value="ECO:0007669"/>
    <property type="project" value="InterPro"/>
</dbReference>